<evidence type="ECO:0000256" key="6">
    <source>
        <dbReference type="ARBA" id="ARBA00022806"/>
    </source>
</evidence>
<dbReference type="PROSITE" id="PS51198">
    <property type="entry name" value="UVRD_HELICASE_ATP_BIND"/>
    <property type="match status" value="1"/>
</dbReference>
<evidence type="ECO:0000256" key="9">
    <source>
        <dbReference type="ARBA" id="ARBA00023125"/>
    </source>
</evidence>
<accession>A0A0G1A8Z1</accession>
<dbReference type="PANTHER" id="PTHR11070">
    <property type="entry name" value="UVRD / RECB / PCRA DNA HELICASE FAMILY MEMBER"/>
    <property type="match status" value="1"/>
</dbReference>
<dbReference type="InterPro" id="IPR038726">
    <property type="entry name" value="PDDEXK_AddAB-type"/>
</dbReference>
<dbReference type="InterPro" id="IPR011335">
    <property type="entry name" value="Restrct_endonuc-II-like"/>
</dbReference>
<reference evidence="18 19" key="1">
    <citation type="journal article" date="2015" name="Nature">
        <title>rRNA introns, odd ribosomes, and small enigmatic genomes across a large radiation of phyla.</title>
        <authorList>
            <person name="Brown C.T."/>
            <person name="Hug L.A."/>
            <person name="Thomas B.C."/>
            <person name="Sharon I."/>
            <person name="Castelle C.J."/>
            <person name="Singh A."/>
            <person name="Wilkins M.J."/>
            <person name="Williams K.H."/>
            <person name="Banfield J.F."/>
        </authorList>
    </citation>
    <scope>NUCLEOTIDE SEQUENCE [LARGE SCALE GENOMIC DNA]</scope>
</reference>
<dbReference type="PROSITE" id="PS51217">
    <property type="entry name" value="UVRD_HELICASE_CTER"/>
    <property type="match status" value="1"/>
</dbReference>
<keyword evidence="9" id="KW-0238">DNA-binding</keyword>
<dbReference type="InterPro" id="IPR014016">
    <property type="entry name" value="UvrD-like_ATP-bd"/>
</dbReference>
<dbReference type="PANTHER" id="PTHR11070:SF2">
    <property type="entry name" value="ATP-DEPENDENT DNA HELICASE SRS2"/>
    <property type="match status" value="1"/>
</dbReference>
<gene>
    <name evidence="18" type="ORF">UV20_C0001G0157</name>
</gene>
<evidence type="ECO:0000256" key="8">
    <source>
        <dbReference type="ARBA" id="ARBA00022840"/>
    </source>
</evidence>
<evidence type="ECO:0000313" key="18">
    <source>
        <dbReference type="EMBL" id="KKS57517.1"/>
    </source>
</evidence>
<keyword evidence="7" id="KW-0269">Exonuclease</keyword>
<evidence type="ECO:0000259" key="17">
    <source>
        <dbReference type="PROSITE" id="PS51217"/>
    </source>
</evidence>
<dbReference type="InterPro" id="IPR014017">
    <property type="entry name" value="DNA_helicase_UvrD-like_C"/>
</dbReference>
<evidence type="ECO:0000256" key="13">
    <source>
        <dbReference type="ARBA" id="ARBA00034808"/>
    </source>
</evidence>
<organism evidence="18 19">
    <name type="scientific">Candidatus Magasanikbacteria bacterium GW2011_GWA2_42_32</name>
    <dbReference type="NCBI Taxonomy" id="1619039"/>
    <lineage>
        <taxon>Bacteria</taxon>
        <taxon>Candidatus Magasanikiibacteriota</taxon>
    </lineage>
</organism>
<keyword evidence="3 15" id="KW-0547">Nucleotide-binding</keyword>
<dbReference type="GO" id="GO:0004527">
    <property type="term" value="F:exonuclease activity"/>
    <property type="evidence" value="ECO:0007669"/>
    <property type="project" value="UniProtKB-KW"/>
</dbReference>
<keyword evidence="2" id="KW-0540">Nuclease</keyword>
<name>A0A0G1A8Z1_9BACT</name>
<feature type="binding site" evidence="15">
    <location>
        <begin position="27"/>
        <end position="34"/>
    </location>
    <ligand>
        <name>ATP</name>
        <dbReference type="ChEBI" id="CHEBI:30616"/>
    </ligand>
</feature>
<keyword evidence="4" id="KW-0227">DNA damage</keyword>
<evidence type="ECO:0000256" key="5">
    <source>
        <dbReference type="ARBA" id="ARBA00022801"/>
    </source>
</evidence>
<dbReference type="Gene3D" id="1.10.10.160">
    <property type="match status" value="1"/>
</dbReference>
<dbReference type="InterPro" id="IPR000212">
    <property type="entry name" value="DNA_helicase_UvrD/REP"/>
</dbReference>
<comment type="caution">
    <text evidence="18">The sequence shown here is derived from an EMBL/GenBank/DDBJ whole genome shotgun (WGS) entry which is preliminary data.</text>
</comment>
<evidence type="ECO:0000256" key="15">
    <source>
        <dbReference type="PROSITE-ProRule" id="PRU00560"/>
    </source>
</evidence>
<dbReference type="CDD" id="cd17932">
    <property type="entry name" value="DEXQc_UvrD"/>
    <property type="match status" value="1"/>
</dbReference>
<keyword evidence="6 15" id="KW-0347">Helicase</keyword>
<comment type="catalytic activity">
    <reaction evidence="12">
        <text>Couples ATP hydrolysis with the unwinding of duplex DNA by translocating in the 3'-5' direction.</text>
        <dbReference type="EC" id="5.6.2.4"/>
    </reaction>
</comment>
<comment type="catalytic activity">
    <reaction evidence="14">
        <text>ATP + H2O = ADP + phosphate + H(+)</text>
        <dbReference type="Rhea" id="RHEA:13065"/>
        <dbReference type="ChEBI" id="CHEBI:15377"/>
        <dbReference type="ChEBI" id="CHEBI:15378"/>
        <dbReference type="ChEBI" id="CHEBI:30616"/>
        <dbReference type="ChEBI" id="CHEBI:43474"/>
        <dbReference type="ChEBI" id="CHEBI:456216"/>
        <dbReference type="EC" id="5.6.2.4"/>
    </reaction>
</comment>
<protein>
    <recommendedName>
        <fullName evidence="13">DNA 3'-5' helicase</fullName>
        <ecNumber evidence="13">5.6.2.4</ecNumber>
    </recommendedName>
</protein>
<evidence type="ECO:0000256" key="3">
    <source>
        <dbReference type="ARBA" id="ARBA00022741"/>
    </source>
</evidence>
<evidence type="ECO:0000256" key="4">
    <source>
        <dbReference type="ARBA" id="ARBA00022763"/>
    </source>
</evidence>
<dbReference type="GO" id="GO:0005524">
    <property type="term" value="F:ATP binding"/>
    <property type="evidence" value="ECO:0007669"/>
    <property type="project" value="UniProtKB-UniRule"/>
</dbReference>
<feature type="domain" description="UvrD-like helicase C-terminal" evidence="17">
    <location>
        <begin position="313"/>
        <end position="608"/>
    </location>
</feature>
<dbReference type="PATRIC" id="fig|1619039.3.peg.167"/>
<dbReference type="InterPro" id="IPR013986">
    <property type="entry name" value="DExx_box_DNA_helicase_dom_sf"/>
</dbReference>
<dbReference type="Gene3D" id="3.40.50.300">
    <property type="entry name" value="P-loop containing nucleotide triphosphate hydrolases"/>
    <property type="match status" value="2"/>
</dbReference>
<dbReference type="Gene3D" id="3.90.320.10">
    <property type="match status" value="1"/>
</dbReference>
<keyword evidence="10" id="KW-0234">DNA repair</keyword>
<evidence type="ECO:0000256" key="10">
    <source>
        <dbReference type="ARBA" id="ARBA00023204"/>
    </source>
</evidence>
<evidence type="ECO:0000256" key="14">
    <source>
        <dbReference type="ARBA" id="ARBA00048988"/>
    </source>
</evidence>
<dbReference type="GO" id="GO:0000725">
    <property type="term" value="P:recombinational repair"/>
    <property type="evidence" value="ECO:0007669"/>
    <property type="project" value="TreeGrafter"/>
</dbReference>
<dbReference type="InterPro" id="IPR011604">
    <property type="entry name" value="PDDEXK-like_dom_sf"/>
</dbReference>
<sequence length="986" mass="112359">MSLDLSQLNSAQKEAVTHGNGPLLIVAGAGTGKTSVITKRLAYLIDSGLAKTDEILALTFTDKAAGELEERIDSLLPYGYLDLWVHTFHSFAERILKQHGLDIGLPGDFKLLTQTEVWLLVRENLSKFDLDYYRPLGNPSKFIHALLKHFSRCKDEMISPTDYLDYADNLILDSDVVLSGKDSAAGSEKKRLQEIAGAYHTYNQLLLDNNSLDFGDLIFYTLQLFKKRPQLLDAYRKKFKYILVDEFQDTNLAQYELIKLLAEPANNLTVVGDDDQSIYKFRGASISNILHFKKDFPQADLITLVNNYRSAQKILDYAYNLIVKNNPDRLEEKLKINKKLVAQKDEVGIVEIISTKTGESEAKKVAEKILKIKLEAEEKGENVSWNDFAILARSNSAADLFLVALDRCGIPFQFLASSGLFRQDLVLDIVAYLKLLDNYHENPAVFRILNSSFLNIEAKDIIKINHQAKKKTWSIFETLKNARSLGVAEEGIKKIDSFLSLVEKHTQFAKTANVTMVIYAFLNESGYLKNLVAQSSAGDLTAAKQIIYLKQFYNLVESFEGGHAEKLVKHFLDYFNYVMESGDEGALSQELMAGPEAVKIMTAHSAKGLEFKYVFLVNLVEMRFPSVNRADPIELPEKLVKEILPEGDSHLQEERRLFYVGLTRAKKGLFLTWAENYGLSGRERKPSRFLQELGVIEIRKEKEAEIIPDTEKKSAYSSSLKEYAPTHFSFTQLKTFSTCPFQYRFAHILQIPVKGNASFSFGKTMHLTLQKFYNAMIERNSVSQGNLFETPAPKNKGSLKIPGEQELLDWYEKAWIDDWYLDKHQKEEYFAKGKNILRKFYETTEWKVPKLLEVGFHIKFGEYKLRGQIDRIDPLPDGTVEIIDYKTGEPPKNEQLDLEAKEQLLIYQIATAQFLREKPSILSFYYLNNNSKISFIGKGDDLVKIESKIVKEIEEIKNSQFSAKPSPFNCAHCDYKSICQHADLRA</sequence>
<proteinExistence type="inferred from homology"/>
<evidence type="ECO:0000256" key="12">
    <source>
        <dbReference type="ARBA" id="ARBA00034617"/>
    </source>
</evidence>
<dbReference type="SUPFAM" id="SSF52980">
    <property type="entry name" value="Restriction endonuclease-like"/>
    <property type="match status" value="1"/>
</dbReference>
<evidence type="ECO:0000256" key="2">
    <source>
        <dbReference type="ARBA" id="ARBA00022722"/>
    </source>
</evidence>
<dbReference type="Pfam" id="PF12705">
    <property type="entry name" value="PDDEXK_1"/>
    <property type="match status" value="1"/>
</dbReference>
<evidence type="ECO:0000313" key="19">
    <source>
        <dbReference type="Proteomes" id="UP000034837"/>
    </source>
</evidence>
<comment type="similarity">
    <text evidence="1">Belongs to the helicase family. UvrD subfamily.</text>
</comment>
<dbReference type="GO" id="GO:0043138">
    <property type="term" value="F:3'-5' DNA helicase activity"/>
    <property type="evidence" value="ECO:0007669"/>
    <property type="project" value="UniProtKB-EC"/>
</dbReference>
<evidence type="ECO:0000256" key="7">
    <source>
        <dbReference type="ARBA" id="ARBA00022839"/>
    </source>
</evidence>
<dbReference type="SUPFAM" id="SSF52540">
    <property type="entry name" value="P-loop containing nucleoside triphosphate hydrolases"/>
    <property type="match status" value="1"/>
</dbReference>
<evidence type="ECO:0000256" key="1">
    <source>
        <dbReference type="ARBA" id="ARBA00009922"/>
    </source>
</evidence>
<keyword evidence="8 15" id="KW-0067">ATP-binding</keyword>
<dbReference type="GO" id="GO:0003677">
    <property type="term" value="F:DNA binding"/>
    <property type="evidence" value="ECO:0007669"/>
    <property type="project" value="UniProtKB-KW"/>
</dbReference>
<keyword evidence="11" id="KW-0413">Isomerase</keyword>
<dbReference type="Pfam" id="PF13361">
    <property type="entry name" value="UvrD_C"/>
    <property type="match status" value="1"/>
</dbReference>
<evidence type="ECO:0000259" key="16">
    <source>
        <dbReference type="PROSITE" id="PS51198"/>
    </source>
</evidence>
<dbReference type="InterPro" id="IPR027417">
    <property type="entry name" value="P-loop_NTPase"/>
</dbReference>
<dbReference type="EC" id="5.6.2.4" evidence="13"/>
<dbReference type="Gene3D" id="1.10.486.10">
    <property type="entry name" value="PCRA, domain 4"/>
    <property type="match status" value="1"/>
</dbReference>
<keyword evidence="5 15" id="KW-0378">Hydrolase</keyword>
<dbReference type="Proteomes" id="UP000034837">
    <property type="component" value="Unassembled WGS sequence"/>
</dbReference>
<dbReference type="Pfam" id="PF00580">
    <property type="entry name" value="UvrD-helicase"/>
    <property type="match status" value="1"/>
</dbReference>
<evidence type="ECO:0000256" key="11">
    <source>
        <dbReference type="ARBA" id="ARBA00023235"/>
    </source>
</evidence>
<dbReference type="EMBL" id="LCDO01000001">
    <property type="protein sequence ID" value="KKS57517.1"/>
    <property type="molecule type" value="Genomic_DNA"/>
</dbReference>
<dbReference type="AlphaFoldDB" id="A0A0G1A8Z1"/>
<feature type="domain" description="UvrD-like helicase ATP-binding" evidence="16">
    <location>
        <begin position="6"/>
        <end position="311"/>
    </location>
</feature>